<reference evidence="1 2" key="1">
    <citation type="journal article" date="2014" name="BMC Genomics">
        <title>Unusual genome complexity in Lactobacillus salivarius JCM1046.</title>
        <authorList>
            <person name="Raftis E.J."/>
            <person name="Forde B.M."/>
            <person name="Claesson M.J."/>
            <person name="O'Toole P.W."/>
        </authorList>
    </citation>
    <scope>NUCLEOTIDE SEQUENCE [LARGE SCALE GENOMIC DNA]</scope>
    <source>
        <strain evidence="1 2">JCM1046</strain>
        <plasmid evidence="1 2">pMP1046B</plasmid>
    </source>
</reference>
<geneLocation type="plasmid" evidence="1 2">
    <name>pMP1046B</name>
</geneLocation>
<dbReference type="Proteomes" id="UP000029488">
    <property type="component" value="Plasmid pMP1046B"/>
</dbReference>
<dbReference type="EMBL" id="CP007648">
    <property type="protein sequence ID" value="AIR11630.1"/>
    <property type="molecule type" value="Genomic_DNA"/>
</dbReference>
<protein>
    <submittedName>
        <fullName evidence="1">Uncharacterized protein</fullName>
    </submittedName>
</protein>
<dbReference type="RefSeq" id="WP_044005775.1">
    <property type="nucleotide sequence ID" value="NZ_CP007648.1"/>
</dbReference>
<dbReference type="KEGG" id="lsj:LSJ_3010"/>
<keyword evidence="1" id="KW-0614">Plasmid</keyword>
<sequence>MTKKNFKMKLQETLEGKGATISTNSNGATIIFNNETDYNDFALFIVQNYYSFSEGLVVSGSYYDNSKIIVLDYK</sequence>
<evidence type="ECO:0000313" key="1">
    <source>
        <dbReference type="EMBL" id="AIR11630.1"/>
    </source>
</evidence>
<proteinExistence type="predicted"/>
<organism evidence="1 2">
    <name type="scientific">Ligilactobacillus salivarius</name>
    <dbReference type="NCBI Taxonomy" id="1624"/>
    <lineage>
        <taxon>Bacteria</taxon>
        <taxon>Bacillati</taxon>
        <taxon>Bacillota</taxon>
        <taxon>Bacilli</taxon>
        <taxon>Lactobacillales</taxon>
        <taxon>Lactobacillaceae</taxon>
        <taxon>Ligilactobacillus</taxon>
    </lineage>
</organism>
<accession>A0A089QFU8</accession>
<evidence type="ECO:0000313" key="2">
    <source>
        <dbReference type="Proteomes" id="UP000029488"/>
    </source>
</evidence>
<dbReference type="AlphaFoldDB" id="A0A089QFU8"/>
<name>A0A089QFU8_9LACO</name>
<gene>
    <name evidence="1" type="ORF">LSJ_3010</name>
</gene>